<keyword evidence="12" id="KW-0325">Glycoprotein</keyword>
<dbReference type="SUPFAM" id="SSF57196">
    <property type="entry name" value="EGF/Laminin"/>
    <property type="match status" value="13"/>
</dbReference>
<keyword evidence="8" id="KW-0084">Basement membrane</keyword>
<gene>
    <name evidence="39" type="primary">LOC103170249</name>
</gene>
<evidence type="ECO:0000259" key="37">
    <source>
        <dbReference type="PROSITE" id="PS51116"/>
    </source>
</evidence>
<feature type="domain" description="Laminin EGF-like" evidence="36">
    <location>
        <begin position="1061"/>
        <end position="1108"/>
    </location>
</feature>
<evidence type="ECO:0000256" key="24">
    <source>
        <dbReference type="ARBA" id="ARBA00079179"/>
    </source>
</evidence>
<feature type="disulfide bond" evidence="33">
    <location>
        <begin position="1082"/>
        <end position="1091"/>
    </location>
</feature>
<dbReference type="Pfam" id="PF21199">
    <property type="entry name" value="LAMININ_IV_B"/>
    <property type="match status" value="2"/>
</dbReference>
<evidence type="ECO:0000256" key="16">
    <source>
        <dbReference type="ARBA" id="ARBA00071082"/>
    </source>
</evidence>
<dbReference type="Pfam" id="PF24973">
    <property type="entry name" value="EGF_LMN_ATRN"/>
    <property type="match status" value="2"/>
</dbReference>
<dbReference type="PROSITE" id="PS50027">
    <property type="entry name" value="EGF_LAM_2"/>
    <property type="match status" value="10"/>
</dbReference>
<feature type="domain" description="Laminin EGF-like" evidence="36">
    <location>
        <begin position="1004"/>
        <end position="1060"/>
    </location>
</feature>
<dbReference type="GO" id="GO:0005606">
    <property type="term" value="C:laminin-1 complex"/>
    <property type="evidence" value="ECO:0007669"/>
    <property type="project" value="UniProtKB-ARBA"/>
</dbReference>
<dbReference type="GO" id="GO:0007155">
    <property type="term" value="P:cell adhesion"/>
    <property type="evidence" value="ECO:0007669"/>
    <property type="project" value="UniProtKB-KW"/>
</dbReference>
<feature type="disulfide bond" evidence="33">
    <location>
        <begin position="1111"/>
        <end position="1128"/>
    </location>
</feature>
<dbReference type="InterPro" id="IPR056863">
    <property type="entry name" value="LMN_ATRN_NET-like_EGF"/>
</dbReference>
<evidence type="ECO:0000256" key="12">
    <source>
        <dbReference type="ARBA" id="ARBA00023180"/>
    </source>
</evidence>
<feature type="domain" description="Laminin EGF-like" evidence="36">
    <location>
        <begin position="402"/>
        <end position="461"/>
    </location>
</feature>
<feature type="disulfide bond" evidence="33">
    <location>
        <begin position="1061"/>
        <end position="1073"/>
    </location>
</feature>
<evidence type="ECO:0000313" key="39">
    <source>
        <dbReference type="Ensembl" id="ENSOANP00000047918.1"/>
    </source>
</evidence>
<evidence type="ECO:0000256" key="26">
    <source>
        <dbReference type="ARBA" id="ARBA00080055"/>
    </source>
</evidence>
<comment type="subunit">
    <text evidence="14">Laminin is a complex glycoprotein, consisting of three different polypeptide chains (alpha, beta, gamma), which are bound to each other by disulfide bonds into a cross-shaped molecule comprising one long and three short arms with globules at each end. Beta-2 is a subunit of laminin-3 (laminin-121 or S-laminin), laminin-4 (laminin-221 or S-merosin), laminin-7 (laminin-321 or KS-laminin), laminin-9 (laminin-421), laminin-11 (laminin-521), laminin-14 (laminin-423) and laminin-15 (laminin-523).</text>
</comment>
<dbReference type="FunFam" id="2.10.25.10:FF:000065">
    <property type="entry name" value="Laminin subunit beta 1"/>
    <property type="match status" value="1"/>
</dbReference>
<evidence type="ECO:0000256" key="8">
    <source>
        <dbReference type="ARBA" id="ARBA00022869"/>
    </source>
</evidence>
<dbReference type="FunFam" id="2.10.25.10:FF:000138">
    <property type="entry name" value="Laminin subunit beta 1"/>
    <property type="match status" value="1"/>
</dbReference>
<feature type="coiled-coil region" evidence="34">
    <location>
        <begin position="1539"/>
        <end position="1566"/>
    </location>
</feature>
<keyword evidence="13 33" id="KW-0424">Laminin EGF-like domain</keyword>
<feature type="region of interest" description="Disordered" evidence="35">
    <location>
        <begin position="1285"/>
        <end position="1311"/>
    </location>
</feature>
<dbReference type="SMART" id="SM00180">
    <property type="entry name" value="EGF_Lam"/>
    <property type="match status" value="13"/>
</dbReference>
<evidence type="ECO:0000256" key="23">
    <source>
        <dbReference type="ARBA" id="ARBA00076958"/>
    </source>
</evidence>
<reference evidence="39 40" key="1">
    <citation type="journal article" date="2008" name="Nature">
        <title>Genome analysis of the platypus reveals unique signatures of evolution.</title>
        <authorList>
            <person name="Warren W.C."/>
            <person name="Hillier L.W."/>
            <person name="Marshall Graves J.A."/>
            <person name="Birney E."/>
            <person name="Ponting C.P."/>
            <person name="Grutzner F."/>
            <person name="Belov K."/>
            <person name="Miller W."/>
            <person name="Clarke L."/>
            <person name="Chinwalla A.T."/>
            <person name="Yang S.P."/>
            <person name="Heger A."/>
            <person name="Locke D.P."/>
            <person name="Miethke P."/>
            <person name="Waters P.D."/>
            <person name="Veyrunes F."/>
            <person name="Fulton L."/>
            <person name="Fulton B."/>
            <person name="Graves T."/>
            <person name="Wallis J."/>
            <person name="Puente X.S."/>
            <person name="Lopez-Otin C."/>
            <person name="Ordonez G.R."/>
            <person name="Eichler E.E."/>
            <person name="Chen L."/>
            <person name="Cheng Z."/>
            <person name="Deakin J.E."/>
            <person name="Alsop A."/>
            <person name="Thompson K."/>
            <person name="Kirby P."/>
            <person name="Papenfuss A.T."/>
            <person name="Wakefield M.J."/>
            <person name="Olender T."/>
            <person name="Lancet D."/>
            <person name="Huttley G.A."/>
            <person name="Smit A.F."/>
            <person name="Pask A."/>
            <person name="Temple-Smith P."/>
            <person name="Batzer M.A."/>
            <person name="Walker J.A."/>
            <person name="Konkel M.K."/>
            <person name="Harris R.S."/>
            <person name="Whittington C.M."/>
            <person name="Wong E.S."/>
            <person name="Gemmell N.J."/>
            <person name="Buschiazzo E."/>
            <person name="Vargas Jentzsch I.M."/>
            <person name="Merkel A."/>
            <person name="Schmitz J."/>
            <person name="Zemann A."/>
            <person name="Churakov G."/>
            <person name="Kriegs J.O."/>
            <person name="Brosius J."/>
            <person name="Murchison E.P."/>
            <person name="Sachidanandam R."/>
            <person name="Smith C."/>
            <person name="Hannon G.J."/>
            <person name="Tsend-Ayush E."/>
            <person name="McMillan D."/>
            <person name="Attenborough R."/>
            <person name="Rens W."/>
            <person name="Ferguson-Smith M."/>
            <person name="Lefevre C.M."/>
            <person name="Sharp J.A."/>
            <person name="Nicholas K.R."/>
            <person name="Ray D.A."/>
            <person name="Kube M."/>
            <person name="Reinhardt R."/>
            <person name="Pringle T.H."/>
            <person name="Taylor J."/>
            <person name="Jones R.C."/>
            <person name="Nixon B."/>
            <person name="Dacheux J.L."/>
            <person name="Niwa H."/>
            <person name="Sekita Y."/>
            <person name="Huang X."/>
            <person name="Stark A."/>
            <person name="Kheradpour P."/>
            <person name="Kellis M."/>
            <person name="Flicek P."/>
            <person name="Chen Y."/>
            <person name="Webber C."/>
            <person name="Hardison R."/>
            <person name="Nelson J."/>
            <person name="Hallsworth-Pepin K."/>
            <person name="Delehaunty K."/>
            <person name="Markovic C."/>
            <person name="Minx P."/>
            <person name="Feng Y."/>
            <person name="Kremitzki C."/>
            <person name="Mitreva M."/>
            <person name="Glasscock J."/>
            <person name="Wylie T."/>
            <person name="Wohldmann P."/>
            <person name="Thiru P."/>
            <person name="Nhan M.N."/>
            <person name="Pohl C.S."/>
            <person name="Smith S.M."/>
            <person name="Hou S."/>
            <person name="Nefedov M."/>
            <person name="de Jong P.J."/>
            <person name="Renfree M.B."/>
            <person name="Mardis E.R."/>
            <person name="Wilson R.K."/>
        </authorList>
    </citation>
    <scope>NUCLEOTIDE SEQUENCE [LARGE SCALE GENOMIC DNA]</scope>
    <source>
        <strain evidence="39 40">Glennie</strain>
    </source>
</reference>
<dbReference type="Pfam" id="PF00053">
    <property type="entry name" value="EGF_laminin"/>
    <property type="match status" value="11"/>
</dbReference>
<comment type="function">
    <text evidence="1">Binding to cells via a high affinity receptor, laminin is thought to mediate the attachment, migration and organization of cells into tissues during embryonic development by interacting with other extracellular matrix components.</text>
</comment>
<dbReference type="CDD" id="cd00055">
    <property type="entry name" value="EGF_Lam"/>
    <property type="match status" value="13"/>
</dbReference>
<dbReference type="InterPro" id="IPR000742">
    <property type="entry name" value="EGF"/>
</dbReference>
<feature type="disulfide bond" evidence="33">
    <location>
        <begin position="976"/>
        <end position="985"/>
    </location>
</feature>
<feature type="domain" description="Laminin EGF-like" evidence="36">
    <location>
        <begin position="339"/>
        <end position="401"/>
    </location>
</feature>
<evidence type="ECO:0000256" key="25">
    <source>
        <dbReference type="ARBA" id="ARBA00079356"/>
    </source>
</evidence>
<keyword evidence="11 33" id="KW-1015">Disulfide bond</keyword>
<keyword evidence="4" id="KW-0272">Extracellular matrix</keyword>
<evidence type="ECO:0000256" key="31">
    <source>
        <dbReference type="ARBA" id="ARBA00083431"/>
    </source>
</evidence>
<dbReference type="PROSITE" id="PS51116">
    <property type="entry name" value="LAMININ_IVB"/>
    <property type="match status" value="1"/>
</dbReference>
<evidence type="ECO:0000256" key="20">
    <source>
        <dbReference type="ARBA" id="ARBA00075415"/>
    </source>
</evidence>
<feature type="disulfide bond" evidence="33">
    <location>
        <begin position="797"/>
        <end position="809"/>
    </location>
</feature>
<feature type="disulfide bond" evidence="33">
    <location>
        <begin position="497"/>
        <end position="511"/>
    </location>
</feature>
<dbReference type="FunFam" id="2.10.25.10:FF:000333">
    <property type="entry name" value="netrin-4 isoform X2"/>
    <property type="match status" value="1"/>
</dbReference>
<dbReference type="Bgee" id="ENSOANG00000046400">
    <property type="expression patterns" value="Expressed in endometrium and 8 other cell types or tissues"/>
</dbReference>
<dbReference type="SMART" id="SM00136">
    <property type="entry name" value="LamNT"/>
    <property type="match status" value="1"/>
</dbReference>
<sequence length="1723" mass="186930">MVKIELFISVLEPLPHCETAWSSGKSTARHLTSLGPNLLHPGCSEGSCYPATGNLLIGRARSLSATSTCGLHGPQEYCIVSHLQDSEKCFYCDSRMTGDRAGHRIENVIYLSRQDGEKTWWQSENGEGVGPGGGASLAVRGGATLTFRPAALLIERSADSGRSWKVYRYFAYNCSKLFPGVPTAPGIRVSDLVCDQRYSDIEPSSQGEVIFKVLDPAIQVDDPYNQEIQDLLQITNLRVNFSKLHTLGDNLLDGRPQGLRQYYYALYELVVRGSCFCHGHASECAPAPGVPPGSPGMIHGLCVCKHRTSGPHCERCQDFHHDRPWRPAEPSDPHICRECECNQHSRSCHFDMAVFLASGNVSGGVCDGCQHNTMGQHCQLCRPFYYRDPRADLRSPVACRACDCDPAGSLDGGVCDGRTDVALGLIAGQCRCKVNVWGQRCDSCRQGFYGLSQANPLGCQPCRCDPQGTVAGSAPCDHVSGECYCKRFVTGRFCGQCLPEFWGLSNDLAGCRPCTCDFGGAYSNRCSREDGLCPCRPHLSGRRCHQLQSGYYCATLDQAKYEAEHPDVEPVPRERVGTAPTWTGPGFARVRDGAGLSFHIHHVPLALGYDILLRYEPQVGKAWRGQNGDLEGQGTLPTSPRCGNVLPSEQLYHEPCRLAQPHFPSPICPTPGLDGLAFSLGPKLVLLPRVLELPGLRTGDPGAAQRHQDMERYRCLEAFRMVTLPVLAESCAELLCSISALLHDGALSCQCDLQGSTSTECAKLGGQCQCKANVIGRRCNQCAPGTFGFGPTGCSECRCSPEGATSRFCDPVSGQCQCRLSIMGRQCDRCQPGQWGFPQCRPCQCNGHAEECHPHTGACQDCRDATAGRHCERCLDGYYGDPVLGSGQQCRPCPCPGYPGSRHYHGSSCQADGHTGQIVCLCAPGYAGSRCDRCSAGYFGRPVEEGGDCRPCQCNNNIDPSDPAACEPRSGQCQRCLHNTQGPRCAHCRPGYYGNALQRSCRRCTCNLQGTVPTRCPLSGPCYCDRITGHCSCRPHVLGRNCDRCAPNFWNFGGTHGCEPCSCHPTRSLHLSCNTFTGQCHCRAGFGGRTCSHCQEGYWGDPELECRACDCDPRGSESLQCHRLTGRCSCREGFTGSRCSVCTRGFQDSFPHCPPCHPCFTHWDQQLGLLRKHLAWLNQEAEALRLGGPGPEVSSARLRSLEEQLRQVQGLLGAGHFHETQLQPLTRWGEGGRDGGKEKMERVEREGNLPLLPHFLPPHLFSDLLGTSETIGHILAAAQASRDAERQTNTSLQGPNSALGQAHSTRRQTEQLLQQTEKTLRRGMAAQRTKLQGLLTDTKALSIFTYFMRLQICGARGEKGCALSPCGGAECRDSLGRRHCGGPNCPGALPVSLKALGTAQNVSRLLEIQAVARAAQTQAEETLSRAQAARGRAGKGTAQLLDFIQRIRLFLMEEGADPESIELVARQVLAISLPSSPEEVGHLLEEIRDSLRSLDGVDRLLNSTARAMASAQGLLERGQQAREWAEGVKGTIMETQGTLEMTRKSMRAAEQVLRKAKQALRGVESRVREVRILPTPASRAPPVLFSPSPFSWGLWHQGQDQVTPWGERLLGPQDKSLCVSSPSDLIPTPAPAGMCWPMAEHGVAQDVRMWLVLTPPPAPFWSVVPPTPTNSSSAQTPLASTLPQDLSNSSWGSGPPAGGQEVAASDMGCGYGYGLGETLKGGG</sequence>
<reference evidence="39" key="3">
    <citation type="submission" date="2025-09" db="UniProtKB">
        <authorList>
            <consortium name="Ensembl"/>
        </authorList>
    </citation>
    <scope>IDENTIFICATION</scope>
    <source>
        <strain evidence="39">Glennie</strain>
    </source>
</reference>
<evidence type="ECO:0000256" key="2">
    <source>
        <dbReference type="ARBA" id="ARBA00004302"/>
    </source>
</evidence>
<feature type="disulfide bond" evidence="33">
    <location>
        <begin position="1130"/>
        <end position="1139"/>
    </location>
</feature>
<feature type="compositionally biased region" description="Low complexity" evidence="35">
    <location>
        <begin position="1664"/>
        <end position="1673"/>
    </location>
</feature>
<feature type="disulfide bond" evidence="33">
    <location>
        <begin position="751"/>
        <end position="768"/>
    </location>
</feature>
<evidence type="ECO:0000256" key="35">
    <source>
        <dbReference type="SAM" id="MobiDB-lite"/>
    </source>
</evidence>
<evidence type="ECO:0000256" key="29">
    <source>
        <dbReference type="ARBA" id="ARBA00081237"/>
    </source>
</evidence>
<feature type="domain" description="Laminin EGF-like" evidence="36">
    <location>
        <begin position="952"/>
        <end position="1003"/>
    </location>
</feature>
<evidence type="ECO:0000256" key="32">
    <source>
        <dbReference type="ARBA" id="ARBA00083813"/>
    </source>
</evidence>
<evidence type="ECO:0000256" key="22">
    <source>
        <dbReference type="ARBA" id="ARBA00076920"/>
    </source>
</evidence>
<proteinExistence type="predicted"/>
<feature type="disulfide bond" evidence="33">
    <location>
        <begin position="1033"/>
        <end position="1042"/>
    </location>
</feature>
<organism evidence="39 40">
    <name type="scientific">Ornithorhynchus anatinus</name>
    <name type="common">Duckbill platypus</name>
    <dbReference type="NCBI Taxonomy" id="9258"/>
    <lineage>
        <taxon>Eukaryota</taxon>
        <taxon>Metazoa</taxon>
        <taxon>Chordata</taxon>
        <taxon>Craniata</taxon>
        <taxon>Vertebrata</taxon>
        <taxon>Euteleostomi</taxon>
        <taxon>Mammalia</taxon>
        <taxon>Monotremata</taxon>
        <taxon>Ornithorhynchidae</taxon>
        <taxon>Ornithorhynchus</taxon>
    </lineage>
</organism>
<dbReference type="FunFam" id="2.10.25.10:FF:000011">
    <property type="entry name" value="Cadherin EGF LAG seven-pass G-type receptor"/>
    <property type="match status" value="1"/>
</dbReference>
<evidence type="ECO:0000256" key="15">
    <source>
        <dbReference type="ARBA" id="ARBA00065312"/>
    </source>
</evidence>
<evidence type="ECO:0000256" key="19">
    <source>
        <dbReference type="ARBA" id="ARBA00075305"/>
    </source>
</evidence>
<reference evidence="39" key="2">
    <citation type="submission" date="2025-08" db="UniProtKB">
        <authorList>
            <consortium name="Ensembl"/>
        </authorList>
    </citation>
    <scope>IDENTIFICATION</scope>
    <source>
        <strain evidence="39">Glennie</strain>
    </source>
</reference>
<evidence type="ECO:0000313" key="40">
    <source>
        <dbReference type="Proteomes" id="UP000002279"/>
    </source>
</evidence>
<dbReference type="PANTHER" id="PTHR10574:SF197">
    <property type="entry name" value="LAMININ SUBUNIT BETA-1 ISOFORM X1"/>
    <property type="match status" value="1"/>
</dbReference>
<keyword evidence="5" id="KW-0597">Phosphoprotein</keyword>
<evidence type="ECO:0000256" key="5">
    <source>
        <dbReference type="ARBA" id="ARBA00022553"/>
    </source>
</evidence>
<accession>A0A6I8P4M0</accession>
<evidence type="ECO:0000256" key="21">
    <source>
        <dbReference type="ARBA" id="ARBA00076137"/>
    </source>
</evidence>
<dbReference type="FunFam" id="2.170.300.10:FF:000001">
    <property type="entry name" value="Laminin subunit beta-1"/>
    <property type="match status" value="1"/>
</dbReference>
<dbReference type="FunFam" id="2.10.25.10:FF:000084">
    <property type="entry name" value="Laminin subunit alpha 3"/>
    <property type="match status" value="1"/>
</dbReference>
<keyword evidence="7" id="KW-0677">Repeat</keyword>
<dbReference type="InterPro" id="IPR013015">
    <property type="entry name" value="Laminin_IV_B"/>
</dbReference>
<feature type="domain" description="Laminin EGF-like" evidence="36">
    <location>
        <begin position="749"/>
        <end position="796"/>
    </location>
</feature>
<feature type="disulfide bond" evidence="33">
    <location>
        <begin position="749"/>
        <end position="761"/>
    </location>
</feature>
<feature type="disulfide bond" evidence="33">
    <location>
        <begin position="770"/>
        <end position="779"/>
    </location>
</feature>
<feature type="disulfide bond" evidence="33">
    <location>
        <begin position="862"/>
        <end position="871"/>
    </location>
</feature>
<evidence type="ECO:0000256" key="28">
    <source>
        <dbReference type="ARBA" id="ARBA00080856"/>
    </source>
</evidence>
<name>A0A6I8P4M0_ORNAN</name>
<evidence type="ECO:0000259" key="38">
    <source>
        <dbReference type="PROSITE" id="PS51117"/>
    </source>
</evidence>
<feature type="domain" description="Laminin EGF-like" evidence="36">
    <location>
        <begin position="797"/>
        <end position="842"/>
    </location>
</feature>
<protein>
    <recommendedName>
        <fullName evidence="17">Laminin subunit beta-1</fullName>
    </recommendedName>
    <alternativeName>
        <fullName evidence="22">Laminin B1 chain</fullName>
    </alternativeName>
    <alternativeName>
        <fullName evidence="16">Laminin subunit beta-2</fullName>
    </alternativeName>
    <alternativeName>
        <fullName evidence="18">Laminin-1 subunit beta</fullName>
    </alternativeName>
    <alternativeName>
        <fullName evidence="30">Laminin-10 subunit beta</fullName>
    </alternativeName>
    <alternativeName>
        <fullName evidence="24">Laminin-11 subunit beta</fullName>
    </alternativeName>
    <alternativeName>
        <fullName evidence="20">Laminin-12 subunit beta</fullName>
    </alternativeName>
    <alternativeName>
        <fullName evidence="25">Laminin-14 subunit beta</fullName>
    </alternativeName>
    <alternativeName>
        <fullName evidence="29">Laminin-15 subunit beta</fullName>
    </alternativeName>
    <alternativeName>
        <fullName evidence="31">Laminin-2 subunit beta</fullName>
    </alternativeName>
    <alternativeName>
        <fullName evidence="28">Laminin-3 subunit beta</fullName>
    </alternativeName>
    <alternativeName>
        <fullName evidence="27">Laminin-4 subunit beta</fullName>
    </alternativeName>
    <alternativeName>
        <fullName evidence="23">Laminin-6 subunit beta</fullName>
    </alternativeName>
    <alternativeName>
        <fullName evidence="21">Laminin-7 subunit beta</fullName>
    </alternativeName>
    <alternativeName>
        <fullName evidence="32">Laminin-8 subunit beta</fullName>
    </alternativeName>
    <alternativeName>
        <fullName evidence="26">Laminin-9 subunit beta</fullName>
    </alternativeName>
    <alternativeName>
        <fullName evidence="19">S-laminin subunit beta</fullName>
    </alternativeName>
</protein>
<feature type="domain" description="Laminin N-terminal" evidence="38">
    <location>
        <begin position="44"/>
        <end position="274"/>
    </location>
</feature>
<evidence type="ECO:0000256" key="7">
    <source>
        <dbReference type="ARBA" id="ARBA00022737"/>
    </source>
</evidence>
<dbReference type="PROSITE" id="PS51117">
    <property type="entry name" value="LAMININ_NTER"/>
    <property type="match status" value="1"/>
</dbReference>
<dbReference type="Pfam" id="PF00055">
    <property type="entry name" value="Laminin_N"/>
    <property type="match status" value="1"/>
</dbReference>
<evidence type="ECO:0000256" key="27">
    <source>
        <dbReference type="ARBA" id="ARBA00080199"/>
    </source>
</evidence>
<dbReference type="FunFam" id="2.10.25.10:FF:000280">
    <property type="entry name" value="Laminin subunit beta 4"/>
    <property type="match status" value="1"/>
</dbReference>
<evidence type="ECO:0000256" key="3">
    <source>
        <dbReference type="ARBA" id="ARBA00022525"/>
    </source>
</evidence>
<evidence type="ECO:0000256" key="13">
    <source>
        <dbReference type="ARBA" id="ARBA00023292"/>
    </source>
</evidence>
<dbReference type="Gene3D" id="2.170.300.10">
    <property type="entry name" value="Tie2 ligand-binding domain superfamily"/>
    <property type="match status" value="1"/>
</dbReference>
<dbReference type="FunFam" id="2.10.25.10:FF:000145">
    <property type="entry name" value="Laminin subunit beta 1"/>
    <property type="match status" value="1"/>
</dbReference>
<evidence type="ECO:0000256" key="9">
    <source>
        <dbReference type="ARBA" id="ARBA00022889"/>
    </source>
</evidence>
<feature type="disulfide bond" evidence="33">
    <location>
        <begin position="799"/>
        <end position="816"/>
    </location>
</feature>
<dbReference type="PRINTS" id="PR00011">
    <property type="entry name" value="EGFLAMININ"/>
</dbReference>
<dbReference type="InterPro" id="IPR050440">
    <property type="entry name" value="Laminin/Netrin_ECM"/>
</dbReference>
<dbReference type="FunFam" id="2.60.120.260:FF:000010">
    <property type="entry name" value="Laminin subunit beta 1"/>
    <property type="match status" value="1"/>
</dbReference>
<feature type="domain" description="Laminin EGF-like" evidence="36">
    <location>
        <begin position="462"/>
        <end position="513"/>
    </location>
</feature>
<dbReference type="GO" id="GO:0005608">
    <property type="term" value="C:laminin-3 complex"/>
    <property type="evidence" value="ECO:0007669"/>
    <property type="project" value="UniProtKB-ARBA"/>
</dbReference>
<dbReference type="FunFam" id="2.10.25.10:FF:000101">
    <property type="entry name" value="Laminin subunit beta 1"/>
    <property type="match status" value="1"/>
</dbReference>
<evidence type="ECO:0000256" key="17">
    <source>
        <dbReference type="ARBA" id="ARBA00071083"/>
    </source>
</evidence>
<dbReference type="PROSITE" id="PS01248">
    <property type="entry name" value="EGF_LAM_1"/>
    <property type="match status" value="6"/>
</dbReference>
<evidence type="ECO:0000256" key="4">
    <source>
        <dbReference type="ARBA" id="ARBA00022530"/>
    </source>
</evidence>
<evidence type="ECO:0000259" key="36">
    <source>
        <dbReference type="PROSITE" id="PS50027"/>
    </source>
</evidence>
<dbReference type="PANTHER" id="PTHR10574">
    <property type="entry name" value="NETRIN/LAMININ-RELATED"/>
    <property type="match status" value="1"/>
</dbReference>
<comment type="subunit">
    <text evidence="15">Laminin is a complex glycoprotein, consisting of three different polypeptide chains (alpha, beta, gamma), which are bound to each other by disulfide bonds into a cross-shaped molecule comprising one long and three short arms with globules at each end. Beta-1 is a subunit of laminin-1 (laminin-111 or EHS laminin), laminin-2 (laminin-211 or merosin), laminin-6 (laminin-311 or K-laminin), laminin-8 (laminin-411), laminin-10 (laminin-511) and laminin-12 (laminin-213). Interacts with ITGB1.</text>
</comment>
<evidence type="ECO:0000256" key="11">
    <source>
        <dbReference type="ARBA" id="ARBA00023157"/>
    </source>
</evidence>
<feature type="domain" description="Laminin EGF-like" evidence="36">
    <location>
        <begin position="843"/>
        <end position="892"/>
    </location>
</feature>
<dbReference type="GeneTree" id="ENSGT00940000156060"/>
<dbReference type="InterPro" id="IPR002049">
    <property type="entry name" value="LE_dom"/>
</dbReference>
<feature type="disulfide bond" evidence="33">
    <location>
        <begin position="1109"/>
        <end position="1121"/>
    </location>
</feature>
<feature type="compositionally biased region" description="Polar residues" evidence="35">
    <location>
        <begin position="1674"/>
        <end position="1692"/>
    </location>
</feature>
<feature type="disulfide bond" evidence="33">
    <location>
        <begin position="818"/>
        <end position="827"/>
    </location>
</feature>
<keyword evidence="40" id="KW-1185">Reference proteome</keyword>
<dbReference type="InterPro" id="IPR008211">
    <property type="entry name" value="Laminin_N"/>
</dbReference>
<dbReference type="PROSITE" id="PS00022">
    <property type="entry name" value="EGF_1"/>
    <property type="match status" value="1"/>
</dbReference>
<feature type="domain" description="Laminin IV type B" evidence="37">
    <location>
        <begin position="553"/>
        <end position="743"/>
    </location>
</feature>
<comment type="caution">
    <text evidence="33">Lacks conserved residue(s) required for the propagation of feature annotation.</text>
</comment>
<keyword evidence="10 34" id="KW-0175">Coiled coil</keyword>
<feature type="compositionally biased region" description="Polar residues" evidence="35">
    <location>
        <begin position="1287"/>
        <end position="1303"/>
    </location>
</feature>
<dbReference type="Gene3D" id="2.10.25.10">
    <property type="entry name" value="Laminin"/>
    <property type="match status" value="11"/>
</dbReference>
<feature type="region of interest" description="Disordered" evidence="35">
    <location>
        <begin position="1664"/>
        <end position="1703"/>
    </location>
</feature>
<evidence type="ECO:0000256" key="1">
    <source>
        <dbReference type="ARBA" id="ARBA00002418"/>
    </source>
</evidence>
<keyword evidence="3" id="KW-0964">Secreted</keyword>
<evidence type="ECO:0000256" key="10">
    <source>
        <dbReference type="ARBA" id="ARBA00023054"/>
    </source>
</evidence>
<evidence type="ECO:0000256" key="34">
    <source>
        <dbReference type="SAM" id="Coils"/>
    </source>
</evidence>
<evidence type="ECO:0000256" key="30">
    <source>
        <dbReference type="ARBA" id="ARBA00082919"/>
    </source>
</evidence>
<comment type="subcellular location">
    <subcellularLocation>
        <location evidence="2">Secreted</location>
        <location evidence="2">Extracellular space</location>
        <location evidence="2">Extracellular matrix</location>
        <location evidence="2">Basement membrane</location>
    </subcellularLocation>
</comment>
<keyword evidence="9" id="KW-0130">Cell adhesion</keyword>
<dbReference type="GO" id="GO:0043259">
    <property type="term" value="C:laminin-10 complex"/>
    <property type="evidence" value="ECO:0007669"/>
    <property type="project" value="UniProtKB-ARBA"/>
</dbReference>
<evidence type="ECO:0000256" key="6">
    <source>
        <dbReference type="ARBA" id="ARBA00022729"/>
    </source>
</evidence>
<feature type="disulfide bond" evidence="33">
    <location>
        <begin position="1063"/>
        <end position="1080"/>
    </location>
</feature>
<dbReference type="FunFam" id="2.10.25.10:FF:000130">
    <property type="entry name" value="Laminin subunit beta 1"/>
    <property type="match status" value="1"/>
</dbReference>
<dbReference type="Pfam" id="PF23219">
    <property type="entry name" value="LAMB1"/>
    <property type="match status" value="1"/>
</dbReference>
<keyword evidence="6" id="KW-0732">Signal</keyword>
<dbReference type="FunFam" id="2.10.25.10:FF:000135">
    <property type="entry name" value="Laminin subunit beta 4"/>
    <property type="match status" value="2"/>
</dbReference>
<dbReference type="GO" id="GO:0005737">
    <property type="term" value="C:cytoplasm"/>
    <property type="evidence" value="ECO:0007669"/>
    <property type="project" value="UniProtKB-ARBA"/>
</dbReference>
<dbReference type="FunFam" id="2.10.25.10:FF:000083">
    <property type="entry name" value="Laminin subunit alpha"/>
    <property type="match status" value="1"/>
</dbReference>
<dbReference type="GO" id="GO:0031175">
    <property type="term" value="P:neuron projection development"/>
    <property type="evidence" value="ECO:0007669"/>
    <property type="project" value="UniProtKB-ARBA"/>
</dbReference>
<dbReference type="InterPro" id="IPR056558">
    <property type="entry name" value="LAMB1-4_helical"/>
</dbReference>
<dbReference type="FunFam" id="2.170.300.10:FF:000004">
    <property type="entry name" value="Laminin subunit beta 1"/>
    <property type="match status" value="1"/>
</dbReference>
<feature type="disulfide bond" evidence="33">
    <location>
        <begin position="432"/>
        <end position="441"/>
    </location>
</feature>
<feature type="disulfide bond" evidence="33">
    <location>
        <begin position="369"/>
        <end position="378"/>
    </location>
</feature>
<dbReference type="Gene3D" id="2.60.120.260">
    <property type="entry name" value="Galactose-binding domain-like"/>
    <property type="match status" value="1"/>
</dbReference>
<dbReference type="Ensembl" id="ENSOANT00000065141.1">
    <property type="protein sequence ID" value="ENSOANP00000047918.1"/>
    <property type="gene ID" value="ENSOANG00000046400.1"/>
</dbReference>
<feature type="domain" description="Laminin EGF-like" evidence="36">
    <location>
        <begin position="1109"/>
        <end position="1158"/>
    </location>
</feature>
<evidence type="ECO:0000256" key="18">
    <source>
        <dbReference type="ARBA" id="ARBA00075282"/>
    </source>
</evidence>
<evidence type="ECO:0000256" key="33">
    <source>
        <dbReference type="PROSITE-ProRule" id="PRU00460"/>
    </source>
</evidence>
<evidence type="ECO:0000256" key="14">
    <source>
        <dbReference type="ARBA" id="ARBA00065009"/>
    </source>
</evidence>
<feature type="disulfide bond" evidence="33">
    <location>
        <begin position="1142"/>
        <end position="1156"/>
    </location>
</feature>
<dbReference type="SMART" id="SM00181">
    <property type="entry name" value="EGF"/>
    <property type="match status" value="6"/>
</dbReference>
<dbReference type="Proteomes" id="UP000002279">
    <property type="component" value="Chromosome X1"/>
</dbReference>
<feature type="disulfide bond" evidence="33">
    <location>
        <begin position="485"/>
        <end position="494"/>
    </location>
</feature>